<dbReference type="Proteomes" id="UP000186744">
    <property type="component" value="Unassembled WGS sequence"/>
</dbReference>
<evidence type="ECO:0000313" key="3">
    <source>
        <dbReference type="Proteomes" id="UP000186744"/>
    </source>
</evidence>
<dbReference type="AlphaFoldDB" id="A0A1N7N648"/>
<organism evidence="2 3">
    <name type="scientific">Chryseobacterium ureilyticum</name>
    <dbReference type="NCBI Taxonomy" id="373668"/>
    <lineage>
        <taxon>Bacteria</taxon>
        <taxon>Pseudomonadati</taxon>
        <taxon>Bacteroidota</taxon>
        <taxon>Flavobacteriia</taxon>
        <taxon>Flavobacteriales</taxon>
        <taxon>Weeksellaceae</taxon>
        <taxon>Chryseobacterium group</taxon>
        <taxon>Chryseobacterium</taxon>
    </lineage>
</organism>
<dbReference type="PANTHER" id="PTHR39639">
    <property type="entry name" value="CHROMOSOME 16, WHOLE GENOME SHOTGUN SEQUENCE"/>
    <property type="match status" value="1"/>
</dbReference>
<proteinExistence type="predicted"/>
<reference evidence="3" key="1">
    <citation type="submission" date="2017-01" db="EMBL/GenBank/DDBJ databases">
        <authorList>
            <person name="Varghese N."/>
            <person name="Submissions S."/>
        </authorList>
    </citation>
    <scope>NUCLEOTIDE SEQUENCE [LARGE SCALE GENOMIC DNA]</scope>
    <source>
        <strain evidence="3">DSM 18017</strain>
    </source>
</reference>
<accession>A0A1N7N648</accession>
<keyword evidence="3" id="KW-1185">Reference proteome</keyword>
<gene>
    <name evidence="2" type="ORF">SAMN05421786_103234</name>
</gene>
<feature type="domain" description="GmrSD restriction endonucleases N-terminal" evidence="1">
    <location>
        <begin position="27"/>
        <end position="173"/>
    </location>
</feature>
<protein>
    <recommendedName>
        <fullName evidence="1">GmrSD restriction endonucleases N-terminal domain-containing protein</fullName>
    </recommendedName>
</protein>
<dbReference type="RefSeq" id="WP_076551972.1">
    <property type="nucleotide sequence ID" value="NZ_FTOL01000003.1"/>
</dbReference>
<dbReference type="InterPro" id="IPR004919">
    <property type="entry name" value="GmrSD_N"/>
</dbReference>
<dbReference type="OrthoDB" id="9764212at2"/>
<sequence>MSNLTEKNFIDIFKGSLKITPRTISIKTLLSERNLRRIDYKPYYQRNYVWDNVKQTFFIESVILGTEIPPLILFKSGTNIEVIDGRQRYETLKRFIENDFSLTEKGLLSLPALAKQNYNKLNDAVKEIFWNSNIRIFEFEVIVGIDEKLEDKIKKEIFRRYNTGITSLTSVEVDAAKYDTDYLSKLFEKEIKKDQQFYSNIKKCFFANDYATADIIEKMIDFLRRSFILSKFPISQYARGTRRSEIMSILYETFVNTIEDLDSEFLVYKKQLNKLFAINNFFLTNGFDHNNRFINETLLWGIRILEQENIFINISEIQQDLLKYLKEHQIIYAEDSAYFYKNIIDRFGNISKFFNKKYKFDFEVYLRKSDFKDELKDLLQTDSDAQDVLKNLANLRINKPSPVSKPIEEILSDVNSYKYLIRPSYQRQEKISVFKASSIIESILLGINLPPIFIYKRKDNVKEVIDGQQRLLSIIAFLGRTYVNENGDLTYSINNNFKLKGLKILDKNGMNYSALSNLEKDKILDFIIDEIIIEESLNEQFSATDLFIRLNQKPYPINNNSFEMWNSTVDNEVINKIKKVTEENISWFYSKERTEGKTDRMENEELITILSYLIYQLDKNESYDKVLGLFLRIDRITCRIKNKSSITDFLTKLDENSMEKQMFMDSIDKTKRLIEKFGELFNSELQKDEINDFFNVKKTKSFRRSYQDFYITWLVLNSEKSKMQPNTIKKTIEDMLILLKNANNENVDDAYFDRFSSKLNAIVEN</sequence>
<evidence type="ECO:0000313" key="2">
    <source>
        <dbReference type="EMBL" id="SIS93621.1"/>
    </source>
</evidence>
<dbReference type="Pfam" id="PF03235">
    <property type="entry name" value="GmrSD_N"/>
    <property type="match status" value="1"/>
</dbReference>
<dbReference type="EMBL" id="FTOL01000003">
    <property type="protein sequence ID" value="SIS93621.1"/>
    <property type="molecule type" value="Genomic_DNA"/>
</dbReference>
<name>A0A1N7N648_9FLAO</name>
<dbReference type="PANTHER" id="PTHR39639:SF1">
    <property type="entry name" value="DUF262 DOMAIN-CONTAINING PROTEIN"/>
    <property type="match status" value="1"/>
</dbReference>
<evidence type="ECO:0000259" key="1">
    <source>
        <dbReference type="Pfam" id="PF03235"/>
    </source>
</evidence>
<dbReference type="STRING" id="373668.SAMN05421786_103234"/>